<protein>
    <recommendedName>
        <fullName evidence="3">Ionotropic glutamate receptor L-glutamate and glycine-binding domain-containing protein</fullName>
    </recommendedName>
</protein>
<reference evidence="1 2" key="1">
    <citation type="submission" date="2017-03" db="EMBL/GenBank/DDBJ databases">
        <title>Genome Survey of Euroglyphus maynei.</title>
        <authorList>
            <person name="Arlian L.G."/>
            <person name="Morgan M.S."/>
            <person name="Rider S.D."/>
        </authorList>
    </citation>
    <scope>NUCLEOTIDE SEQUENCE [LARGE SCALE GENOMIC DNA]</scope>
    <source>
        <strain evidence="1">Arlian Lab</strain>
        <tissue evidence="1">Whole body</tissue>
    </source>
</reference>
<dbReference type="EMBL" id="MUJZ01050738">
    <property type="protein sequence ID" value="OTF73631.1"/>
    <property type="molecule type" value="Genomic_DNA"/>
</dbReference>
<name>A0A1Y3AYQ4_EURMA</name>
<dbReference type="OrthoDB" id="6516480at2759"/>
<evidence type="ECO:0000313" key="2">
    <source>
        <dbReference type="Proteomes" id="UP000194236"/>
    </source>
</evidence>
<dbReference type="AlphaFoldDB" id="A0A1Y3AYQ4"/>
<evidence type="ECO:0000313" key="1">
    <source>
        <dbReference type="EMBL" id="OTF73631.1"/>
    </source>
</evidence>
<keyword evidence="2" id="KW-1185">Reference proteome</keyword>
<gene>
    <name evidence="1" type="ORF">BLA29_007474</name>
</gene>
<organism evidence="1 2">
    <name type="scientific">Euroglyphus maynei</name>
    <name type="common">Mayne's house dust mite</name>
    <dbReference type="NCBI Taxonomy" id="6958"/>
    <lineage>
        <taxon>Eukaryota</taxon>
        <taxon>Metazoa</taxon>
        <taxon>Ecdysozoa</taxon>
        <taxon>Arthropoda</taxon>
        <taxon>Chelicerata</taxon>
        <taxon>Arachnida</taxon>
        <taxon>Acari</taxon>
        <taxon>Acariformes</taxon>
        <taxon>Sarcoptiformes</taxon>
        <taxon>Astigmata</taxon>
        <taxon>Psoroptidia</taxon>
        <taxon>Analgoidea</taxon>
        <taxon>Pyroglyphidae</taxon>
        <taxon>Pyroglyphinae</taxon>
        <taxon>Euroglyphus</taxon>
    </lineage>
</organism>
<proteinExistence type="predicted"/>
<evidence type="ECO:0008006" key="3">
    <source>
        <dbReference type="Google" id="ProtNLM"/>
    </source>
</evidence>
<dbReference type="SUPFAM" id="SSF53850">
    <property type="entry name" value="Periplasmic binding protein-like II"/>
    <property type="match status" value="1"/>
</dbReference>
<sequence>MRLNLQGRKFRAGINHNPPNSVIDVNSRIHRGFEDTMFEILSEYFNFSLNLIDFEGEYGNINDNGQWIGLIGGLINDILPIVEFR</sequence>
<accession>A0A1Y3AYQ4</accession>
<dbReference type="Gene3D" id="3.40.190.10">
    <property type="entry name" value="Periplasmic binding protein-like II"/>
    <property type="match status" value="1"/>
</dbReference>
<dbReference type="Proteomes" id="UP000194236">
    <property type="component" value="Unassembled WGS sequence"/>
</dbReference>
<comment type="caution">
    <text evidence="1">The sequence shown here is derived from an EMBL/GenBank/DDBJ whole genome shotgun (WGS) entry which is preliminary data.</text>
</comment>